<evidence type="ECO:0000259" key="2">
    <source>
        <dbReference type="PROSITE" id="PS50175"/>
    </source>
</evidence>
<proteinExistence type="predicted"/>
<dbReference type="EMBL" id="BGPR01279666">
    <property type="protein sequence ID" value="GBN20428.1"/>
    <property type="molecule type" value="Genomic_DNA"/>
</dbReference>
<dbReference type="GO" id="GO:0004190">
    <property type="term" value="F:aspartic-type endopeptidase activity"/>
    <property type="evidence" value="ECO:0007669"/>
    <property type="project" value="InterPro"/>
</dbReference>
<sequence length="330" mass="37379">MTEISAVRIPPYNFGDPHLWFAMCDRTFGLGVPKAVTDSVTKFNYIVSNLPPEAAAIVRDVIINPDTVDPYTQIKTQLIQRSGESSQQEIRKLLSGEELGDRKPSELLRIMNRRAASHNVPKELMLELFLQQLPTSVQTILASITPITVEKAAEVADRILEVNPTTAPLSTHAISSSSEDRILQEIQRLNKRIDELQLQRNRGEVRTRSRSRKRSFSRPREEGVCWYHQQFQDKARKCSPPCTYSKKRIQREVNATTFSQNFASRRLFIKDKSTNTSFLIDTGSDVSVLPASTAERKRGNSIQQLSAANTSPINVYGRKLLTLDLNLRRV</sequence>
<dbReference type="Pfam" id="PF23055">
    <property type="entry name" value="DUF7041"/>
    <property type="match status" value="1"/>
</dbReference>
<evidence type="ECO:0000313" key="4">
    <source>
        <dbReference type="Proteomes" id="UP000499080"/>
    </source>
</evidence>
<feature type="domain" description="Peptidase A2" evidence="2">
    <location>
        <begin position="276"/>
        <end position="290"/>
    </location>
</feature>
<dbReference type="InterPro" id="IPR001995">
    <property type="entry name" value="Peptidase_A2_cat"/>
</dbReference>
<keyword evidence="1" id="KW-0175">Coiled coil</keyword>
<dbReference type="GO" id="GO:0006508">
    <property type="term" value="P:proteolysis"/>
    <property type="evidence" value="ECO:0007669"/>
    <property type="project" value="InterPro"/>
</dbReference>
<feature type="coiled-coil region" evidence="1">
    <location>
        <begin position="179"/>
        <end position="206"/>
    </location>
</feature>
<comment type="caution">
    <text evidence="3">The sequence shown here is derived from an EMBL/GenBank/DDBJ whole genome shotgun (WGS) entry which is preliminary data.</text>
</comment>
<accession>A0A4Y2M074</accession>
<feature type="non-terminal residue" evidence="3">
    <location>
        <position position="330"/>
    </location>
</feature>
<dbReference type="InterPro" id="IPR055469">
    <property type="entry name" value="DUF7041"/>
</dbReference>
<evidence type="ECO:0000313" key="3">
    <source>
        <dbReference type="EMBL" id="GBN20428.1"/>
    </source>
</evidence>
<dbReference type="Proteomes" id="UP000499080">
    <property type="component" value="Unassembled WGS sequence"/>
</dbReference>
<keyword evidence="4" id="KW-1185">Reference proteome</keyword>
<dbReference type="PANTHER" id="PTHR33327:SF3">
    <property type="entry name" value="RNA-DIRECTED DNA POLYMERASE"/>
    <property type="match status" value="1"/>
</dbReference>
<gene>
    <name evidence="3" type="ORF">AVEN_86667_1</name>
</gene>
<dbReference type="InterPro" id="IPR001969">
    <property type="entry name" value="Aspartic_peptidase_AS"/>
</dbReference>
<protein>
    <recommendedName>
        <fullName evidence="2">Peptidase A2 domain-containing protein</fullName>
    </recommendedName>
</protein>
<name>A0A4Y2M074_ARAVE</name>
<organism evidence="3 4">
    <name type="scientific">Araneus ventricosus</name>
    <name type="common">Orbweaver spider</name>
    <name type="synonym">Epeira ventricosa</name>
    <dbReference type="NCBI Taxonomy" id="182803"/>
    <lineage>
        <taxon>Eukaryota</taxon>
        <taxon>Metazoa</taxon>
        <taxon>Ecdysozoa</taxon>
        <taxon>Arthropoda</taxon>
        <taxon>Chelicerata</taxon>
        <taxon>Arachnida</taxon>
        <taxon>Araneae</taxon>
        <taxon>Araneomorphae</taxon>
        <taxon>Entelegynae</taxon>
        <taxon>Araneoidea</taxon>
        <taxon>Araneidae</taxon>
        <taxon>Araneus</taxon>
    </lineage>
</organism>
<dbReference type="OrthoDB" id="6429473at2759"/>
<dbReference type="AlphaFoldDB" id="A0A4Y2M074"/>
<dbReference type="PROSITE" id="PS50175">
    <property type="entry name" value="ASP_PROT_RETROV"/>
    <property type="match status" value="1"/>
</dbReference>
<dbReference type="PANTHER" id="PTHR33327">
    <property type="entry name" value="ENDONUCLEASE"/>
    <property type="match status" value="1"/>
</dbReference>
<dbReference type="PROSITE" id="PS00141">
    <property type="entry name" value="ASP_PROTEASE"/>
    <property type="match status" value="1"/>
</dbReference>
<evidence type="ECO:0000256" key="1">
    <source>
        <dbReference type="SAM" id="Coils"/>
    </source>
</evidence>
<reference evidence="3 4" key="1">
    <citation type="journal article" date="2019" name="Sci. Rep.">
        <title>Orb-weaving spider Araneus ventricosus genome elucidates the spidroin gene catalogue.</title>
        <authorList>
            <person name="Kono N."/>
            <person name="Nakamura H."/>
            <person name="Ohtoshi R."/>
            <person name="Moran D.A.P."/>
            <person name="Shinohara A."/>
            <person name="Yoshida Y."/>
            <person name="Fujiwara M."/>
            <person name="Mori M."/>
            <person name="Tomita M."/>
            <person name="Arakawa K."/>
        </authorList>
    </citation>
    <scope>NUCLEOTIDE SEQUENCE [LARGE SCALE GENOMIC DNA]</scope>
</reference>